<evidence type="ECO:0000313" key="1">
    <source>
        <dbReference type="EMBL" id="KKK90895.1"/>
    </source>
</evidence>
<gene>
    <name evidence="1" type="ORF">LCGC14_2718410</name>
</gene>
<dbReference type="EMBL" id="LAZR01048895">
    <property type="protein sequence ID" value="KKK90895.1"/>
    <property type="molecule type" value="Genomic_DNA"/>
</dbReference>
<organism evidence="1">
    <name type="scientific">marine sediment metagenome</name>
    <dbReference type="NCBI Taxonomy" id="412755"/>
    <lineage>
        <taxon>unclassified sequences</taxon>
        <taxon>metagenomes</taxon>
        <taxon>ecological metagenomes</taxon>
    </lineage>
</organism>
<comment type="caution">
    <text evidence="1">The sequence shown here is derived from an EMBL/GenBank/DDBJ whole genome shotgun (WGS) entry which is preliminary data.</text>
</comment>
<proteinExistence type="predicted"/>
<reference evidence="1" key="1">
    <citation type="journal article" date="2015" name="Nature">
        <title>Complex archaea that bridge the gap between prokaryotes and eukaryotes.</title>
        <authorList>
            <person name="Spang A."/>
            <person name="Saw J.H."/>
            <person name="Jorgensen S.L."/>
            <person name="Zaremba-Niedzwiedzka K."/>
            <person name="Martijn J."/>
            <person name="Lind A.E."/>
            <person name="van Eijk R."/>
            <person name="Schleper C."/>
            <person name="Guy L."/>
            <person name="Ettema T.J."/>
        </authorList>
    </citation>
    <scope>NUCLEOTIDE SEQUENCE</scope>
</reference>
<accession>A0A0F8ZYC9</accession>
<protein>
    <submittedName>
        <fullName evidence="1">Uncharacterized protein</fullName>
    </submittedName>
</protein>
<dbReference type="AlphaFoldDB" id="A0A0F8ZYC9"/>
<name>A0A0F8ZYC9_9ZZZZ</name>
<sequence length="69" mass="8389">MFHQHKWRTINSLQVNEQPWQLWRGEKIWGEKNPFTLVTQRCQKCGELQNVKLEGWIEAEAFFLCQIEQ</sequence>